<feature type="domain" description="Schizont-infected cell agglutination extracellular beta" evidence="2">
    <location>
        <begin position="735"/>
        <end position="910"/>
    </location>
</feature>
<proteinExistence type="predicted"/>
<dbReference type="Proteomes" id="UP000195012">
    <property type="component" value="Unassembled WGS sequence"/>
</dbReference>
<dbReference type="Pfam" id="PF12879">
    <property type="entry name" value="SICA_C"/>
    <property type="match status" value="1"/>
</dbReference>
<dbReference type="Pfam" id="PF12878">
    <property type="entry name" value="SICA_beta"/>
    <property type="match status" value="6"/>
</dbReference>
<protein>
    <submittedName>
        <fullName evidence="5">SICAvar type I</fullName>
    </submittedName>
</protein>
<sequence length="1795" mass="199562">MAALAVNDGLFAAWLKEVAAKATPQGQGSVTADDIKEAMKKDLVGTWNTLAHWLVGRKESREVSLHCASAGSIGGWGGNTVPGQYVQELCKGIVEIKYFMSGVETKKWWGTTDKPAEIAPLTDAESYARCTVGTVALSQIYGGHCHVDEVIEHLTDKVEGKLRKHSGAIAHLNKCKNIDRTALMLGKTLLQEGIEESAKAERAKEKPENWRIYWPWKHWEHVCNQGKSGEDEAGEAKRKELKKQNAQRMAEFAQLTEKKNNVGGMSIAEVLTNENLKLEPTTLADALNNIIENGSVDTNEIDKVVQELKKVSGEKIAQECIEDSKKTFCDRLKCAKNHWEWTNRQRGKSSNKDFWDNKVKELWDELAGEMKKTNGEAKDGKANGCEGLDNPSDKTACNYLHAGLEALYNGTSSSTAVGDILSTKHPSFRQTMGCLLLHSYAKHMKEKATCLIDEGINKAFQLGETLSKRNTNCTGNGKTCIPCKWADNAQLDNCIVQTAEDQTGTARDKLENIFKKDEGSNISTMLTEINKMETICNRLQCIASHLNSSTGQKQNAQNFWTKTGDVGKLWTELSNAMTNNGNNAGDCGTIEEGSGTATPRQATDPERKACQYLTAGFTKLKSIATPGNTEYPTLHKDRSFVQTVGCFLLHSYAKQMKDKANCLVESGIKKAFETVGQNLNGLKCKWDDGDYDNCKINTTGSTDPTPVKDKLKTVLPPDGDKTVTDTLKEINITESLCDKLQCAAGKWFQKQNQNKQAGSTNNKQTWCGFWKEGVGGALKTMFEQIAQNGADKSKNNTGICKDFGDGNDDSVERRACNHITAGLEHIKNISSGSGNGNDQLLHRAVGCIALNMYATKIRDATESSCPIGEEKINKMFEDWNQKYNNNSCKGSGNNNGCFECKRDANFSGCHLSVSDALVDEKNTNCNDNDKRKNVQTQMNIFLNEDNQPQSQSQSISQVKSTLSTITDITKSPFCTQLQCAAKQYQAKKKNGTPLSSDNFWKEQTGEVHSLWQELADAMKANTNNEDQCNTMDNGTGAPANGRSATEPEKKACNYLHAGLKYLKENSTSNGKILSEDPLLKQTVGCILLKEYAKKMKEDSKCVIDSGLKKAFETAGQNLIGGQCKLDDNYDNCNITTTGSTSPMPVKDKLKEVQPKISTTAKENLPEINEMTTLCDYIRCAGPKWFRNHNPVGNSGAKKDWCDFWDKDGVRPELVKMFEKIDSDGKTTTNGICTTFGDGNEHSVERKACNHITAGLKYIDQVEGTLTGHEVDDKFFKQSMMCAALNLYADRIKNETENVCPIDETRIKQMFNDWNEQNNKNSSPLPRTPCNSANTNECFVCTRQNSDFNNCNLLLDQDLIGTPSQSQNGQNCNDNDENKDVPKKMTKLLQTEPKMDETLMNINEMKSSFCTQVQCAAKKWKSAKNKITNGKASGQSTDVKWSEMETSIKDALTKLLEHMMQPSEQKDVDKYCSDKDAEWYKLGHKESKTNKAACLLFASGLKHIYGRPNGQKKDRFKGPSFEQTMGCLFLKEYSKQLKDLANEKKRGHSWVHPLCDIDKGIKHAFSKSNTIMEESPQCKGTNVPNSCFVCTEEGGYDDCKIGDDKIEDNVKPLLQKEQTHMQQTLENTVCPILLTDLLTPFVPLAPVSIGLSAMAYYLWKYFGPLGRGPRFRRSPAEIPGPSVQEQVLDHVEEAGSHEYRLVKKRKPRSAATRTERSGHANRRAIIEIHFEVLDECQKGDTQLNQKDFLELLVQEFMGSEFMKEEQVPKEEVLMEDVPLERVSIEEVLSSGSGLLV</sequence>
<dbReference type="InterPro" id="IPR024288">
    <property type="entry name" value="SICA_C"/>
</dbReference>
<dbReference type="InterPro" id="IPR024290">
    <property type="entry name" value="SICA_extracell_a"/>
</dbReference>
<feature type="domain" description="Schizont-infected cell agglutination C-terminal" evidence="3">
    <location>
        <begin position="1659"/>
        <end position="1793"/>
    </location>
</feature>
<feature type="compositionally biased region" description="Basic and acidic residues" evidence="1">
    <location>
        <begin position="228"/>
        <end position="238"/>
    </location>
</feature>
<comment type="caution">
    <text evidence="5">The sequence shown here is derived from an EMBL/GenBank/DDBJ whole genome shotgun (WGS) entry which is preliminary data.</text>
</comment>
<dbReference type="Pfam" id="PF12887">
    <property type="entry name" value="SICA_alpha"/>
    <property type="match status" value="1"/>
</dbReference>
<evidence type="ECO:0000313" key="5">
    <source>
        <dbReference type="EMBL" id="OTN67597.1"/>
    </source>
</evidence>
<evidence type="ECO:0000259" key="3">
    <source>
        <dbReference type="Pfam" id="PF12879"/>
    </source>
</evidence>
<evidence type="ECO:0000259" key="4">
    <source>
        <dbReference type="Pfam" id="PF12887"/>
    </source>
</evidence>
<gene>
    <name evidence="5" type="ORF">PKNOH_S05384600</name>
</gene>
<organism evidence="5 6">
    <name type="scientific">Plasmodium knowlesi</name>
    <dbReference type="NCBI Taxonomy" id="5850"/>
    <lineage>
        <taxon>Eukaryota</taxon>
        <taxon>Sar</taxon>
        <taxon>Alveolata</taxon>
        <taxon>Apicomplexa</taxon>
        <taxon>Aconoidasida</taxon>
        <taxon>Haemosporida</taxon>
        <taxon>Plasmodiidae</taxon>
        <taxon>Plasmodium</taxon>
        <taxon>Plasmodium (Plasmodium)</taxon>
    </lineage>
</organism>
<name>A0A1Y3DXU2_PLAKN</name>
<feature type="region of interest" description="Disordered" evidence="1">
    <location>
        <begin position="225"/>
        <end position="244"/>
    </location>
</feature>
<feature type="domain" description="Schizont-infected cell agglutination extracellular beta" evidence="2">
    <location>
        <begin position="1407"/>
        <end position="1600"/>
    </location>
</feature>
<evidence type="ECO:0000256" key="1">
    <source>
        <dbReference type="SAM" id="MobiDB-lite"/>
    </source>
</evidence>
<evidence type="ECO:0000259" key="2">
    <source>
        <dbReference type="Pfam" id="PF12878"/>
    </source>
</evidence>
<dbReference type="InterPro" id="IPR024285">
    <property type="entry name" value="SICA_extracell_b"/>
</dbReference>
<dbReference type="OrthoDB" id="389533at2759"/>
<reference evidence="5 6" key="1">
    <citation type="submission" date="2017-05" db="EMBL/GenBank/DDBJ databases">
        <title>PacBio assembly of a Plasmodium knowlesi genome sequence with Hi-C correction and manual annotation of the SICAvar gene family.</title>
        <authorList>
            <person name="Lapp S.A."/>
            <person name="Geraldo J.A."/>
            <person name="Chien J.-T."/>
            <person name="Ay F."/>
            <person name="Pakala S.B."/>
            <person name="Batugedara G."/>
            <person name="Humphrey J.C."/>
            <person name="Debarry J.D."/>
            <person name="Le Roch K.G."/>
            <person name="Galinski M.R."/>
            <person name="Kissinger J.C."/>
        </authorList>
    </citation>
    <scope>NUCLEOTIDE SEQUENCE [LARGE SCALE GENOMIC DNA]</scope>
    <source>
        <strain evidence="6">Malayan Strain Pk1 (A+)</strain>
    </source>
</reference>
<feature type="domain" description="Schizont-infected cell agglutination extracellular beta" evidence="2">
    <location>
        <begin position="1172"/>
        <end position="1351"/>
    </location>
</feature>
<dbReference type="EMBL" id="NETL01000019">
    <property type="protein sequence ID" value="OTN67597.1"/>
    <property type="molecule type" value="Genomic_DNA"/>
</dbReference>
<accession>A0A1Y3DXU2</accession>
<feature type="domain" description="Schizont-infected cell agglutination extracellular beta" evidence="2">
    <location>
        <begin position="534"/>
        <end position="696"/>
    </location>
</feature>
<dbReference type="VEuPathDB" id="PlasmoDB:PKNOH_S05384600"/>
<dbReference type="VEuPathDB" id="PlasmoDB:PKA1H_130045600"/>
<feature type="domain" description="Schizont-infected cell agglutination extracellular beta" evidence="2">
    <location>
        <begin position="973"/>
        <end position="1132"/>
    </location>
</feature>
<feature type="domain" description="Schizont-infected cell agglutination extracellular alpha" evidence="4">
    <location>
        <begin position="9"/>
        <end position="196"/>
    </location>
</feature>
<dbReference type="VEuPathDB" id="PlasmoDB:PKNH_1340800"/>
<evidence type="ECO:0000313" key="6">
    <source>
        <dbReference type="Proteomes" id="UP000195012"/>
    </source>
</evidence>
<feature type="domain" description="Schizont-infected cell agglutination extracellular beta" evidence="2">
    <location>
        <begin position="327"/>
        <end position="494"/>
    </location>
</feature>